<dbReference type="Pfam" id="PF13473">
    <property type="entry name" value="Cupredoxin_1"/>
    <property type="match status" value="1"/>
</dbReference>
<feature type="domain" description="EfeO-type cupredoxin-like" evidence="2">
    <location>
        <begin position="25"/>
        <end position="103"/>
    </location>
</feature>
<comment type="caution">
    <text evidence="3">The sequence shown here is derived from an EMBL/GenBank/DDBJ whole genome shotgun (WGS) entry which is preliminary data.</text>
</comment>
<evidence type="ECO:0000256" key="1">
    <source>
        <dbReference type="SAM" id="SignalP"/>
    </source>
</evidence>
<keyword evidence="1" id="KW-0732">Signal</keyword>
<feature type="signal peptide" evidence="1">
    <location>
        <begin position="1"/>
        <end position="23"/>
    </location>
</feature>
<sequence length="105" mass="11536">MRNRLCLATPVMLLALFGGQVMAADYTVLVNKMTFGPLPSELHVGDTITWKNADIFRHSATATDKSFDVDLPAKQDVVMPLNEAGEWDFVCKFHPGMTGTLVVLP</sequence>
<keyword evidence="4" id="KW-1185">Reference proteome</keyword>
<dbReference type="RefSeq" id="WP_191773388.1">
    <property type="nucleotide sequence ID" value="NZ_JACYFU010000001.1"/>
</dbReference>
<accession>A0A927FUL7</accession>
<dbReference type="SUPFAM" id="SSF49503">
    <property type="entry name" value="Cupredoxins"/>
    <property type="match status" value="1"/>
</dbReference>
<evidence type="ECO:0000259" key="2">
    <source>
        <dbReference type="Pfam" id="PF13473"/>
    </source>
</evidence>
<evidence type="ECO:0000313" key="3">
    <source>
        <dbReference type="EMBL" id="MBD8064959.1"/>
    </source>
</evidence>
<dbReference type="InterPro" id="IPR028096">
    <property type="entry name" value="EfeO_Cupredoxin"/>
</dbReference>
<dbReference type="PANTHER" id="PTHR36507:SF1">
    <property type="entry name" value="BLL1555 PROTEIN"/>
    <property type="match status" value="1"/>
</dbReference>
<evidence type="ECO:0000313" key="4">
    <source>
        <dbReference type="Proteomes" id="UP000654108"/>
    </source>
</evidence>
<protein>
    <submittedName>
        <fullName evidence="3">Cupredoxin domain-containing protein</fullName>
    </submittedName>
</protein>
<name>A0A927FUL7_9HYPH</name>
<dbReference type="InterPro" id="IPR008972">
    <property type="entry name" value="Cupredoxin"/>
</dbReference>
<dbReference type="Proteomes" id="UP000654108">
    <property type="component" value="Unassembled WGS sequence"/>
</dbReference>
<dbReference type="AlphaFoldDB" id="A0A927FUL7"/>
<dbReference type="PANTHER" id="PTHR36507">
    <property type="entry name" value="BLL1555 PROTEIN"/>
    <property type="match status" value="1"/>
</dbReference>
<feature type="chain" id="PRO_5037969227" evidence="1">
    <location>
        <begin position="24"/>
        <end position="105"/>
    </location>
</feature>
<proteinExistence type="predicted"/>
<gene>
    <name evidence="3" type="ORF">IC608_05675</name>
</gene>
<organism evidence="3 4">
    <name type="scientific">Devosia oryzisoli</name>
    <dbReference type="NCBI Taxonomy" id="2774138"/>
    <lineage>
        <taxon>Bacteria</taxon>
        <taxon>Pseudomonadati</taxon>
        <taxon>Pseudomonadota</taxon>
        <taxon>Alphaproteobacteria</taxon>
        <taxon>Hyphomicrobiales</taxon>
        <taxon>Devosiaceae</taxon>
        <taxon>Devosia</taxon>
    </lineage>
</organism>
<dbReference type="Gene3D" id="2.60.40.420">
    <property type="entry name" value="Cupredoxins - blue copper proteins"/>
    <property type="match status" value="1"/>
</dbReference>
<reference evidence="3" key="1">
    <citation type="submission" date="2020-09" db="EMBL/GenBank/DDBJ databases">
        <title>Genome seq and assembly of Devosia sp.</title>
        <authorList>
            <person name="Chhetri G."/>
        </authorList>
    </citation>
    <scope>NUCLEOTIDE SEQUENCE</scope>
    <source>
        <strain evidence="3">PTR5</strain>
    </source>
</reference>
<dbReference type="InterPro" id="IPR052721">
    <property type="entry name" value="ET_Amicyanin"/>
</dbReference>
<dbReference type="EMBL" id="JACYFU010000001">
    <property type="protein sequence ID" value="MBD8064959.1"/>
    <property type="molecule type" value="Genomic_DNA"/>
</dbReference>